<feature type="domain" description="Sigma-54 factor interaction" evidence="6">
    <location>
        <begin position="239"/>
        <end position="468"/>
    </location>
</feature>
<dbReference type="InterPro" id="IPR003018">
    <property type="entry name" value="GAF"/>
</dbReference>
<keyword evidence="3" id="KW-0805">Transcription regulation</keyword>
<dbReference type="Pfam" id="PF25601">
    <property type="entry name" value="AAA_lid_14"/>
    <property type="match status" value="1"/>
</dbReference>
<dbReference type="PROSITE" id="PS00676">
    <property type="entry name" value="SIGMA54_INTERACT_2"/>
    <property type="match status" value="1"/>
</dbReference>
<evidence type="ECO:0000256" key="1">
    <source>
        <dbReference type="ARBA" id="ARBA00022741"/>
    </source>
</evidence>
<evidence type="ECO:0000259" key="6">
    <source>
        <dbReference type="PROSITE" id="PS50045"/>
    </source>
</evidence>
<dbReference type="InterPro" id="IPR009057">
    <property type="entry name" value="Homeodomain-like_sf"/>
</dbReference>
<keyword evidence="8" id="KW-1185">Reference proteome</keyword>
<evidence type="ECO:0000256" key="4">
    <source>
        <dbReference type="ARBA" id="ARBA00023125"/>
    </source>
</evidence>
<dbReference type="SUPFAM" id="SSF52540">
    <property type="entry name" value="P-loop containing nucleoside triphosphate hydrolases"/>
    <property type="match status" value="1"/>
</dbReference>
<dbReference type="InterPro" id="IPR025943">
    <property type="entry name" value="Sigma_54_int_dom_ATP-bd_2"/>
</dbReference>
<dbReference type="SUPFAM" id="SSF55781">
    <property type="entry name" value="GAF domain-like"/>
    <property type="match status" value="1"/>
</dbReference>
<evidence type="ECO:0000313" key="7">
    <source>
        <dbReference type="EMBL" id="BDV41609.1"/>
    </source>
</evidence>
<dbReference type="InterPro" id="IPR058031">
    <property type="entry name" value="AAA_lid_NorR"/>
</dbReference>
<dbReference type="PANTHER" id="PTHR32071:SF57">
    <property type="entry name" value="C4-DICARBOXYLATE TRANSPORT TRANSCRIPTIONAL REGULATORY PROTEIN DCTD"/>
    <property type="match status" value="1"/>
</dbReference>
<keyword evidence="1" id="KW-0547">Nucleotide-binding</keyword>
<gene>
    <name evidence="7" type="ORF">GURASL_05320</name>
</gene>
<organism evidence="7 8">
    <name type="scientific">Geotalea uraniireducens</name>
    <dbReference type="NCBI Taxonomy" id="351604"/>
    <lineage>
        <taxon>Bacteria</taxon>
        <taxon>Pseudomonadati</taxon>
        <taxon>Thermodesulfobacteriota</taxon>
        <taxon>Desulfuromonadia</taxon>
        <taxon>Geobacterales</taxon>
        <taxon>Geobacteraceae</taxon>
        <taxon>Geotalea</taxon>
    </lineage>
</organism>
<dbReference type="Gene3D" id="3.40.50.300">
    <property type="entry name" value="P-loop containing nucleotide triphosphate hydrolases"/>
    <property type="match status" value="1"/>
</dbReference>
<dbReference type="SMART" id="SM00065">
    <property type="entry name" value="GAF"/>
    <property type="match status" value="1"/>
</dbReference>
<reference evidence="7 8" key="1">
    <citation type="submission" date="2022-12" db="EMBL/GenBank/DDBJ databases">
        <title>Polyphasic characterization of Geotalea uranireducens NIT-SL11 newly isolated from a complex of sewage sludge and microbially reduced graphene oxide.</title>
        <authorList>
            <person name="Xie L."/>
            <person name="Yoshida N."/>
            <person name="Meng L."/>
        </authorList>
    </citation>
    <scope>NUCLEOTIDE SEQUENCE [LARGE SCALE GENOMIC DNA]</scope>
    <source>
        <strain evidence="7 8">NIT-SL11</strain>
    </source>
</reference>
<dbReference type="InterPro" id="IPR002078">
    <property type="entry name" value="Sigma_54_int"/>
</dbReference>
<dbReference type="PROSITE" id="PS50045">
    <property type="entry name" value="SIGMA54_INTERACT_4"/>
    <property type="match status" value="1"/>
</dbReference>
<keyword evidence="2" id="KW-0067">ATP-binding</keyword>
<keyword evidence="5" id="KW-0804">Transcription</keyword>
<dbReference type="PRINTS" id="PR01590">
    <property type="entry name" value="HTHFIS"/>
</dbReference>
<dbReference type="RefSeq" id="WP_282001612.1">
    <property type="nucleotide sequence ID" value="NZ_AP027151.1"/>
</dbReference>
<dbReference type="PANTHER" id="PTHR32071">
    <property type="entry name" value="TRANSCRIPTIONAL REGULATORY PROTEIN"/>
    <property type="match status" value="1"/>
</dbReference>
<dbReference type="InterPro" id="IPR002197">
    <property type="entry name" value="HTH_Fis"/>
</dbReference>
<dbReference type="InterPro" id="IPR025662">
    <property type="entry name" value="Sigma_54_int_dom_ATP-bd_1"/>
</dbReference>
<proteinExistence type="predicted"/>
<dbReference type="EMBL" id="AP027151">
    <property type="protein sequence ID" value="BDV41609.1"/>
    <property type="molecule type" value="Genomic_DNA"/>
</dbReference>
<dbReference type="Proteomes" id="UP001317705">
    <property type="component" value="Chromosome"/>
</dbReference>
<protein>
    <submittedName>
        <fullName evidence="7">Sigma-54-dependent Fis family transcriptional regulator</fullName>
    </submittedName>
</protein>
<dbReference type="SMART" id="SM00382">
    <property type="entry name" value="AAA"/>
    <property type="match status" value="1"/>
</dbReference>
<dbReference type="Gene3D" id="1.10.8.60">
    <property type="match status" value="1"/>
</dbReference>
<dbReference type="InterPro" id="IPR027417">
    <property type="entry name" value="P-loop_NTPase"/>
</dbReference>
<name>A0ABN6VNT7_9BACT</name>
<dbReference type="PROSITE" id="PS00688">
    <property type="entry name" value="SIGMA54_INTERACT_3"/>
    <property type="match status" value="1"/>
</dbReference>
<keyword evidence="4" id="KW-0238">DNA-binding</keyword>
<dbReference type="Pfam" id="PF01590">
    <property type="entry name" value="GAF"/>
    <property type="match status" value="1"/>
</dbReference>
<evidence type="ECO:0000256" key="3">
    <source>
        <dbReference type="ARBA" id="ARBA00023015"/>
    </source>
</evidence>
<evidence type="ECO:0000313" key="8">
    <source>
        <dbReference type="Proteomes" id="UP001317705"/>
    </source>
</evidence>
<dbReference type="Pfam" id="PF02954">
    <property type="entry name" value="HTH_8"/>
    <property type="match status" value="1"/>
</dbReference>
<dbReference type="Gene3D" id="3.30.450.40">
    <property type="match status" value="1"/>
</dbReference>
<evidence type="ECO:0000256" key="2">
    <source>
        <dbReference type="ARBA" id="ARBA00022840"/>
    </source>
</evidence>
<dbReference type="InterPro" id="IPR029016">
    <property type="entry name" value="GAF-like_dom_sf"/>
</dbReference>
<dbReference type="InterPro" id="IPR025944">
    <property type="entry name" value="Sigma_54_int_dom_CS"/>
</dbReference>
<dbReference type="PROSITE" id="PS00675">
    <property type="entry name" value="SIGMA54_INTERACT_1"/>
    <property type="match status" value="1"/>
</dbReference>
<accession>A0ABN6VNT7</accession>
<evidence type="ECO:0000256" key="5">
    <source>
        <dbReference type="ARBA" id="ARBA00023163"/>
    </source>
</evidence>
<dbReference type="CDD" id="cd00009">
    <property type="entry name" value="AAA"/>
    <property type="match status" value="1"/>
</dbReference>
<dbReference type="InterPro" id="IPR003593">
    <property type="entry name" value="AAA+_ATPase"/>
</dbReference>
<dbReference type="Pfam" id="PF00158">
    <property type="entry name" value="Sigma54_activat"/>
    <property type="match status" value="1"/>
</dbReference>
<dbReference type="Gene3D" id="1.10.10.60">
    <property type="entry name" value="Homeodomain-like"/>
    <property type="match status" value="1"/>
</dbReference>
<dbReference type="SUPFAM" id="SSF46689">
    <property type="entry name" value="Homeodomain-like"/>
    <property type="match status" value="1"/>
</dbReference>
<sequence>MAAAKDIDLTAEASGLKIVFNSENNAINTMRLNLATVGKCRNRECRAKVFPLLYQMSRVIAESADLSHTLMILQQIMERDMSIICGMISLYHQKTGGILLHESFGLTEDEAAKGVYALGEGITGKVVETGKAVMLPKISEEPGFLHRTRDLKYGLDQELSFICVPITRGRKVLGTISAERIYDSNKLLEQDVELLSTFAAIIAPTVELYLMEHVDRPRLELENRRLNDALKQKFKPSNIIGNSKAMLDVYEHIRKITATKTTVLVLGESGVGKELVASAIHYNSPLADGPFIKFNCAALPENIIESELFGHEKGSFTGASSFRTGRFEDANGGTIFLDEVGELSLAIQAKLLRVLQERSFERVGGNRSVKVEIRIIAATNRDLAEMVAKGQFREDLYYRLNVFPVTIPPLRDRGSDIITIADHFVEKFSRETGKAVKRISTPALNMLMSYHWPGNVRELENVIERAVILTEDEVIHGYNLPPSLQTSVLTGTVNKGGLEAKLASVEYEMLVEALKTNNGNTTEAARELGITRRILGLRMTQYNLNYKNFRERTP</sequence>